<dbReference type="GO" id="GO:0042981">
    <property type="term" value="P:regulation of apoptotic process"/>
    <property type="evidence" value="ECO:0007669"/>
    <property type="project" value="InterPro"/>
</dbReference>
<dbReference type="InterPro" id="IPR037939">
    <property type="entry name" value="CRADD"/>
</dbReference>
<dbReference type="GO" id="GO:0070513">
    <property type="term" value="F:death domain binding"/>
    <property type="evidence" value="ECO:0007669"/>
    <property type="project" value="InterPro"/>
</dbReference>
<dbReference type="GO" id="GO:0002020">
    <property type="term" value="F:protease binding"/>
    <property type="evidence" value="ECO:0007669"/>
    <property type="project" value="InterPro"/>
</dbReference>
<feature type="domain" description="CARD" evidence="1">
    <location>
        <begin position="1"/>
        <end position="90"/>
    </location>
</feature>
<dbReference type="Proteomes" id="UP000887566">
    <property type="component" value="Unplaced"/>
</dbReference>
<organism evidence="2 3">
    <name type="scientific">Plectus sambesii</name>
    <dbReference type="NCBI Taxonomy" id="2011161"/>
    <lineage>
        <taxon>Eukaryota</taxon>
        <taxon>Metazoa</taxon>
        <taxon>Ecdysozoa</taxon>
        <taxon>Nematoda</taxon>
        <taxon>Chromadorea</taxon>
        <taxon>Plectida</taxon>
        <taxon>Plectina</taxon>
        <taxon>Plectoidea</taxon>
        <taxon>Plectidae</taxon>
        <taxon>Plectus</taxon>
    </lineage>
</organism>
<dbReference type="SUPFAM" id="SSF47986">
    <property type="entry name" value="DEATH domain"/>
    <property type="match status" value="1"/>
</dbReference>
<dbReference type="PROSITE" id="PS50209">
    <property type="entry name" value="CARD"/>
    <property type="match status" value="1"/>
</dbReference>
<dbReference type="InterPro" id="IPR001315">
    <property type="entry name" value="CARD"/>
</dbReference>
<reference evidence="3" key="1">
    <citation type="submission" date="2022-11" db="UniProtKB">
        <authorList>
            <consortium name="WormBaseParasite"/>
        </authorList>
    </citation>
    <scope>IDENTIFICATION</scope>
</reference>
<dbReference type="Pfam" id="PF00619">
    <property type="entry name" value="CARD"/>
    <property type="match status" value="1"/>
</dbReference>
<dbReference type="PANTHER" id="PTHR15034:SF5">
    <property type="entry name" value="DEATH DOMAIN-CONTAINING PROTEIN CRADD"/>
    <property type="match status" value="1"/>
</dbReference>
<dbReference type="AlphaFoldDB" id="A0A914X264"/>
<protein>
    <submittedName>
        <fullName evidence="3">CARD domain-containing protein</fullName>
    </submittedName>
</protein>
<accession>A0A914X264</accession>
<dbReference type="CDD" id="cd01671">
    <property type="entry name" value="CARD"/>
    <property type="match status" value="1"/>
</dbReference>
<evidence type="ECO:0000313" key="3">
    <source>
        <dbReference type="WBParaSite" id="PSAMB.scaffold633size45117.g7607.t1"/>
    </source>
</evidence>
<dbReference type="WBParaSite" id="PSAMB.scaffold633size45117.g7607.t1">
    <property type="protein sequence ID" value="PSAMB.scaffold633size45117.g7607.t1"/>
    <property type="gene ID" value="PSAMB.scaffold633size45117.g7607"/>
</dbReference>
<dbReference type="Gene3D" id="1.10.533.10">
    <property type="entry name" value="Death Domain, Fas"/>
    <property type="match status" value="1"/>
</dbReference>
<evidence type="ECO:0000259" key="1">
    <source>
        <dbReference type="PROSITE" id="PS50209"/>
    </source>
</evidence>
<evidence type="ECO:0000313" key="2">
    <source>
        <dbReference type="Proteomes" id="UP000887566"/>
    </source>
</evidence>
<sequence>MEQIHEKTLDANLPKLCKELQLKPILMGLQSCDIVSQYQANEIKSEKTPLDRNYAFITLLKTCGPKAFEEFLNQLYEWQPHLADCLTKEPKKSNQHSSENSCLLVIFRVGWRLIKQRATRVLRTRAAKDHHAP</sequence>
<dbReference type="InterPro" id="IPR011029">
    <property type="entry name" value="DEATH-like_dom_sf"/>
</dbReference>
<proteinExistence type="predicted"/>
<name>A0A914X264_9BILA</name>
<dbReference type="PANTHER" id="PTHR15034">
    <property type="entry name" value="DEATH DOMAIN-CONTAINING PROTEIN CRADD"/>
    <property type="match status" value="1"/>
</dbReference>
<keyword evidence="2" id="KW-1185">Reference proteome</keyword>